<comment type="caution">
    <text evidence="7">The sequence shown here is derived from an EMBL/GenBank/DDBJ whole genome shotgun (WGS) entry which is preliminary data.</text>
</comment>
<keyword evidence="4" id="KW-0732">Signal</keyword>
<dbReference type="Proteomes" id="UP000251960">
    <property type="component" value="Chromosome 8"/>
</dbReference>
<dbReference type="Pfam" id="PF17181">
    <property type="entry name" value="EPF"/>
    <property type="match status" value="1"/>
</dbReference>
<proteinExistence type="inferred from homology"/>
<keyword evidence="3 6" id="KW-0964">Secreted</keyword>
<dbReference type="GO" id="GO:0005576">
    <property type="term" value="C:extracellular region"/>
    <property type="evidence" value="ECO:0007669"/>
    <property type="project" value="UniProtKB-SubCell"/>
</dbReference>
<dbReference type="PANTHER" id="PTHR33109">
    <property type="entry name" value="EPIDERMAL PATTERNING FACTOR-LIKE PROTEIN 4"/>
    <property type="match status" value="1"/>
</dbReference>
<organism evidence="7">
    <name type="scientific">Zea mays</name>
    <name type="common">Maize</name>
    <dbReference type="NCBI Taxonomy" id="4577"/>
    <lineage>
        <taxon>Eukaryota</taxon>
        <taxon>Viridiplantae</taxon>
        <taxon>Streptophyta</taxon>
        <taxon>Embryophyta</taxon>
        <taxon>Tracheophyta</taxon>
        <taxon>Spermatophyta</taxon>
        <taxon>Magnoliopsida</taxon>
        <taxon>Liliopsida</taxon>
        <taxon>Poales</taxon>
        <taxon>Poaceae</taxon>
        <taxon>PACMAD clade</taxon>
        <taxon>Panicoideae</taxon>
        <taxon>Andropogonodae</taxon>
        <taxon>Andropogoneae</taxon>
        <taxon>Tripsacinae</taxon>
        <taxon>Zea</taxon>
    </lineage>
</organism>
<evidence type="ECO:0000256" key="3">
    <source>
        <dbReference type="ARBA" id="ARBA00022525"/>
    </source>
</evidence>
<evidence type="ECO:0000256" key="5">
    <source>
        <dbReference type="ARBA" id="ARBA00023157"/>
    </source>
</evidence>
<evidence type="ECO:0000313" key="7">
    <source>
        <dbReference type="EMBL" id="PWZ09858.1"/>
    </source>
</evidence>
<dbReference type="AlphaFoldDB" id="A0A3L6DND2"/>
<dbReference type="GO" id="GO:0010052">
    <property type="term" value="P:guard cell differentiation"/>
    <property type="evidence" value="ECO:0007669"/>
    <property type="project" value="UniProtKB-UniRule"/>
</dbReference>
<comment type="function">
    <text evidence="6">Controls stomatal patterning.</text>
</comment>
<dbReference type="PANTHER" id="PTHR33109:SF4">
    <property type="entry name" value="EPIDERMAL PATTERNING FACTOR-LIKE PROTEIN 6"/>
    <property type="match status" value="1"/>
</dbReference>
<gene>
    <name evidence="7" type="primary">EPFL6_1</name>
    <name evidence="7" type="ORF">Zm00014a_022883</name>
</gene>
<comment type="subcellular location">
    <subcellularLocation>
        <location evidence="1 6">Secreted</location>
    </subcellularLocation>
</comment>
<reference evidence="7" key="1">
    <citation type="journal article" date="2018" name="Nat. Genet.">
        <title>Extensive intraspecific gene order and gene structural variations between Mo17 and other maize genomes.</title>
        <authorList>
            <person name="Sun S."/>
            <person name="Zhou Y."/>
            <person name="Chen J."/>
            <person name="Shi J."/>
            <person name="Zhao H."/>
            <person name="Zhao H."/>
            <person name="Song W."/>
            <person name="Zhang M."/>
            <person name="Cui Y."/>
            <person name="Dong X."/>
            <person name="Liu H."/>
            <person name="Ma X."/>
            <person name="Jiao Y."/>
            <person name="Wang B."/>
            <person name="Wei X."/>
            <person name="Stein J.C."/>
            <person name="Glaubitz J.C."/>
            <person name="Lu F."/>
            <person name="Yu G."/>
            <person name="Liang C."/>
            <person name="Fengler K."/>
            <person name="Li B."/>
            <person name="Rafalski A."/>
            <person name="Schnable P.S."/>
            <person name="Ware D.H."/>
            <person name="Buckler E.S."/>
            <person name="Lai J."/>
        </authorList>
    </citation>
    <scope>NUCLEOTIDE SEQUENCE [LARGE SCALE GENOMIC DNA]</scope>
    <source>
        <tissue evidence="7">Seedling</tissue>
    </source>
</reference>
<dbReference type="ExpressionAtlas" id="A0A3L6DND2">
    <property type="expression patterns" value="baseline and differential"/>
</dbReference>
<dbReference type="EMBL" id="NCVQ01000009">
    <property type="protein sequence ID" value="PWZ09858.1"/>
    <property type="molecule type" value="Genomic_DNA"/>
</dbReference>
<sequence>MPPPLLMGRPRWWAPKRWKGTLGVAAVVALVVPLCFVASSSRLPGTLGGGALASASGRTMAAAGAHHPGDQAVATHGLQELFYIARRRRRRLAGGVLGSHPPRCASKCGRCDPCYPVHVSVPVPRGVLDLVTPESEYYPEAWRCRCRDQLYMP</sequence>
<accession>A0A3L6DND2</accession>
<keyword evidence="6" id="KW-0217">Developmental protein</keyword>
<protein>
    <recommendedName>
        <fullName evidence="6">Epidermal patterning factor-like protein</fullName>
    </recommendedName>
</protein>
<keyword evidence="5" id="KW-1015">Disulfide bond</keyword>
<comment type="similarity">
    <text evidence="2 6">Belongs to the plant cysteine rich small secretory peptide family. Epidermal patterning factor subfamily.</text>
</comment>
<name>A0A3L6DND2_MAIZE</name>
<evidence type="ECO:0000256" key="1">
    <source>
        <dbReference type="ARBA" id="ARBA00004613"/>
    </source>
</evidence>
<dbReference type="InterPro" id="IPR039455">
    <property type="entry name" value="EPFL"/>
</dbReference>
<evidence type="ECO:0000256" key="6">
    <source>
        <dbReference type="RuleBase" id="RU367102"/>
    </source>
</evidence>
<evidence type="ECO:0000256" key="4">
    <source>
        <dbReference type="ARBA" id="ARBA00022729"/>
    </source>
</evidence>
<evidence type="ECO:0000256" key="2">
    <source>
        <dbReference type="ARBA" id="ARBA00008127"/>
    </source>
</evidence>